<feature type="domain" description="J" evidence="4">
    <location>
        <begin position="7"/>
        <end position="70"/>
    </location>
</feature>
<dbReference type="PROSITE" id="PS50076">
    <property type="entry name" value="DNAJ_2"/>
    <property type="match status" value="1"/>
</dbReference>
<evidence type="ECO:0000313" key="5">
    <source>
        <dbReference type="EMBL" id="AHX11240.1"/>
    </source>
</evidence>
<dbReference type="InterPro" id="IPR036869">
    <property type="entry name" value="J_dom_sf"/>
</dbReference>
<dbReference type="SUPFAM" id="SSF47144">
    <property type="entry name" value="HSC20 (HSCB), C-terminal oligomerisation domain"/>
    <property type="match status" value="1"/>
</dbReference>
<dbReference type="PANTHER" id="PTHR14021:SF15">
    <property type="entry name" value="IRON-SULFUR CLUSTER CO-CHAPERONE PROTEIN HSCB"/>
    <property type="match status" value="1"/>
</dbReference>
<dbReference type="Proteomes" id="UP000023755">
    <property type="component" value="Chromosome"/>
</dbReference>
<sequence length="152" mass="17874">MENRKENYFEILGLKQRFKLSPGELENEYLRLQKKLREDDQSDNKISQINKAYFFLKDPVNRAQHLLELGGFRSFTNGAPMELLSKIIELEEKLAEKESPETVTAVEEMYKVHLELMETAFEKEEYGIADSHRVALKYITKLRNRIHATHNS</sequence>
<dbReference type="STRING" id="1286528.NHE_0281"/>
<dbReference type="InterPro" id="IPR036386">
    <property type="entry name" value="HscB_C_sf"/>
</dbReference>
<dbReference type="GO" id="GO:0001671">
    <property type="term" value="F:ATPase activator activity"/>
    <property type="evidence" value="ECO:0007669"/>
    <property type="project" value="InterPro"/>
</dbReference>
<dbReference type="PANTHER" id="PTHR14021">
    <property type="entry name" value="IRON-SULFUR CLUSTER CO-CHAPERONE PROTEIN HSCB"/>
    <property type="match status" value="1"/>
</dbReference>
<dbReference type="Pfam" id="PF07743">
    <property type="entry name" value="HSCB_C"/>
    <property type="match status" value="1"/>
</dbReference>
<reference evidence="5 6" key="1">
    <citation type="submission" date="2014-03" db="EMBL/GenBank/DDBJ databases">
        <title>Sequencing and Comparison of Genomes and Transcriptome Profiles of Human Ehrlichiosis Agents.</title>
        <authorList>
            <person name="Lin M."/>
            <person name="Daugherty S.C."/>
            <person name="Nagaraj S."/>
            <person name="Cheng Z."/>
            <person name="Xiong Q."/>
            <person name="Lin F.-Y."/>
            <person name="Sengamalay N."/>
            <person name="Ott S."/>
            <person name="Godinez A."/>
            <person name="Tallon L.J."/>
            <person name="Sadzewicz L."/>
            <person name="Fraser C.M."/>
            <person name="Dunning Hotopp J.C."/>
            <person name="Rikihisa Y."/>
        </authorList>
    </citation>
    <scope>NUCLEOTIDE SEQUENCE [LARGE SCALE GENOMIC DNA]</scope>
    <source>
        <strain evidence="5 6">Oregon</strain>
    </source>
</reference>
<dbReference type="Gene3D" id="1.10.287.110">
    <property type="entry name" value="DnaJ domain"/>
    <property type="match status" value="1"/>
</dbReference>
<evidence type="ECO:0000256" key="3">
    <source>
        <dbReference type="ARBA" id="ARBA00025596"/>
    </source>
</evidence>
<evidence type="ECO:0000256" key="2">
    <source>
        <dbReference type="ARBA" id="ARBA00023186"/>
    </source>
</evidence>
<name>X5HLH1_9RICK</name>
<dbReference type="GO" id="GO:0051259">
    <property type="term" value="P:protein complex oligomerization"/>
    <property type="evidence" value="ECO:0007669"/>
    <property type="project" value="InterPro"/>
</dbReference>
<dbReference type="SUPFAM" id="SSF46565">
    <property type="entry name" value="Chaperone J-domain"/>
    <property type="match status" value="1"/>
</dbReference>
<keyword evidence="2" id="KW-0143">Chaperone</keyword>
<dbReference type="InterPro" id="IPR001623">
    <property type="entry name" value="DnaJ_domain"/>
</dbReference>
<dbReference type="OrthoDB" id="287587at2"/>
<accession>X5HLH1</accession>
<dbReference type="Gene3D" id="1.20.1280.20">
    <property type="entry name" value="HscB, C-terminal domain"/>
    <property type="match status" value="1"/>
</dbReference>
<proteinExistence type="inferred from homology"/>
<dbReference type="AlphaFoldDB" id="X5HLH1"/>
<gene>
    <name evidence="5" type="ORF">NHE_0281</name>
</gene>
<evidence type="ECO:0000259" key="4">
    <source>
        <dbReference type="PROSITE" id="PS50076"/>
    </source>
</evidence>
<dbReference type="GO" id="GO:0051087">
    <property type="term" value="F:protein-folding chaperone binding"/>
    <property type="evidence" value="ECO:0007669"/>
    <property type="project" value="InterPro"/>
</dbReference>
<dbReference type="GO" id="GO:0044571">
    <property type="term" value="P:[2Fe-2S] cluster assembly"/>
    <property type="evidence" value="ECO:0007669"/>
    <property type="project" value="InterPro"/>
</dbReference>
<evidence type="ECO:0000313" key="6">
    <source>
        <dbReference type="Proteomes" id="UP000023755"/>
    </source>
</evidence>
<dbReference type="EMBL" id="CP007481">
    <property type="protein sequence ID" value="AHX11240.1"/>
    <property type="molecule type" value="Genomic_DNA"/>
</dbReference>
<dbReference type="KEGG" id="nhm:NHE_0281"/>
<dbReference type="RefSeq" id="WP_038559116.1">
    <property type="nucleotide sequence ID" value="NZ_CP007481.1"/>
</dbReference>
<comment type="function">
    <text evidence="3">Co-chaperone involved in the maturation of iron-sulfur cluster-containing proteins. Seems to help targeting proteins to be folded toward HscA.</text>
</comment>
<dbReference type="HOGENOM" id="CLU_068529_2_2_5"/>
<dbReference type="InterPro" id="IPR009073">
    <property type="entry name" value="HscB_oligo_C"/>
</dbReference>
<organism evidence="5 6">
    <name type="scientific">Neorickettsia helminthoeca str. Oregon</name>
    <dbReference type="NCBI Taxonomy" id="1286528"/>
    <lineage>
        <taxon>Bacteria</taxon>
        <taxon>Pseudomonadati</taxon>
        <taxon>Pseudomonadota</taxon>
        <taxon>Alphaproteobacteria</taxon>
        <taxon>Rickettsiales</taxon>
        <taxon>Anaplasmataceae</taxon>
        <taxon>Neorickettsia</taxon>
    </lineage>
</organism>
<protein>
    <submittedName>
        <fullName evidence="5">DnaJ domain protein</fullName>
    </submittedName>
</protein>
<evidence type="ECO:0000256" key="1">
    <source>
        <dbReference type="ARBA" id="ARBA00010476"/>
    </source>
</evidence>
<dbReference type="InterPro" id="IPR004640">
    <property type="entry name" value="HscB"/>
</dbReference>
<comment type="similarity">
    <text evidence="1">Belongs to the HscB family.</text>
</comment>
<keyword evidence="6" id="KW-1185">Reference proteome</keyword>